<dbReference type="AlphaFoldDB" id="A0A1H8KUB2"/>
<proteinExistence type="predicted"/>
<name>A0A1H8KUB2_9PROT</name>
<dbReference type="EMBL" id="FOCT01000009">
    <property type="protein sequence ID" value="SEN96459.1"/>
    <property type="molecule type" value="Genomic_DNA"/>
</dbReference>
<evidence type="ECO:0000313" key="1">
    <source>
        <dbReference type="EMBL" id="SEN96459.1"/>
    </source>
</evidence>
<dbReference type="Proteomes" id="UP000183898">
    <property type="component" value="Unassembled WGS sequence"/>
</dbReference>
<sequence length="111" mass="13096">MKLYREIFSGYPSANADTPGFQPIMRMLQVIRLILESKATRSSEVPPFGYGSEHIFRPEMDKNVSEKQEFFHTYEKFHLLGKWQNELRAKRERADLWTGITRTGVRFGRLK</sequence>
<reference evidence="1 2" key="1">
    <citation type="submission" date="2016-10" db="EMBL/GenBank/DDBJ databases">
        <authorList>
            <person name="de Groot N.N."/>
        </authorList>
    </citation>
    <scope>NUCLEOTIDE SEQUENCE [LARGE SCALE GENOMIC DNA]</scope>
    <source>
        <strain evidence="1 2">Nl18</strain>
    </source>
</reference>
<protein>
    <submittedName>
        <fullName evidence="1">Uncharacterized protein</fullName>
    </submittedName>
</protein>
<gene>
    <name evidence="1" type="ORF">SAMN05216404_10956</name>
</gene>
<organism evidence="1 2">
    <name type="scientific">Nitrosospira multiformis</name>
    <dbReference type="NCBI Taxonomy" id="1231"/>
    <lineage>
        <taxon>Bacteria</taxon>
        <taxon>Pseudomonadati</taxon>
        <taxon>Pseudomonadota</taxon>
        <taxon>Betaproteobacteria</taxon>
        <taxon>Nitrosomonadales</taxon>
        <taxon>Nitrosomonadaceae</taxon>
        <taxon>Nitrosospira</taxon>
    </lineage>
</organism>
<accession>A0A1H8KUB2</accession>
<evidence type="ECO:0000313" key="2">
    <source>
        <dbReference type="Proteomes" id="UP000183898"/>
    </source>
</evidence>